<gene>
    <name evidence="6" type="ORF">Pmar_PMAR006532</name>
</gene>
<dbReference type="Pfam" id="PF13639">
    <property type="entry name" value="zf-RING_2"/>
    <property type="match status" value="1"/>
</dbReference>
<dbReference type="GO" id="GO:0061630">
    <property type="term" value="F:ubiquitin protein ligase activity"/>
    <property type="evidence" value="ECO:0007669"/>
    <property type="project" value="TreeGrafter"/>
</dbReference>
<keyword evidence="2 4" id="KW-0863">Zinc-finger</keyword>
<dbReference type="RefSeq" id="XP_002767143.1">
    <property type="nucleotide sequence ID" value="XM_002767097.1"/>
</dbReference>
<feature type="non-terminal residue" evidence="6">
    <location>
        <position position="66"/>
    </location>
</feature>
<evidence type="ECO:0000256" key="3">
    <source>
        <dbReference type="ARBA" id="ARBA00022833"/>
    </source>
</evidence>
<dbReference type="GO" id="GO:0006511">
    <property type="term" value="P:ubiquitin-dependent protein catabolic process"/>
    <property type="evidence" value="ECO:0007669"/>
    <property type="project" value="TreeGrafter"/>
</dbReference>
<feature type="non-terminal residue" evidence="6">
    <location>
        <position position="1"/>
    </location>
</feature>
<dbReference type="InParanoid" id="C5LTP8"/>
<dbReference type="InterPro" id="IPR013083">
    <property type="entry name" value="Znf_RING/FYVE/PHD"/>
</dbReference>
<dbReference type="PANTHER" id="PTHR45931:SF3">
    <property type="entry name" value="RING ZINC FINGER-CONTAINING PROTEIN"/>
    <property type="match status" value="1"/>
</dbReference>
<dbReference type="Gene3D" id="3.30.40.10">
    <property type="entry name" value="Zinc/RING finger domain, C3HC4 (zinc finger)"/>
    <property type="match status" value="1"/>
</dbReference>
<dbReference type="AlphaFoldDB" id="C5LTP8"/>
<dbReference type="GeneID" id="9051971"/>
<dbReference type="Proteomes" id="UP000007800">
    <property type="component" value="Unassembled WGS sequence"/>
</dbReference>
<dbReference type="SMART" id="SM00184">
    <property type="entry name" value="RING"/>
    <property type="match status" value="1"/>
</dbReference>
<dbReference type="PANTHER" id="PTHR45931">
    <property type="entry name" value="SI:CH211-59O9.10"/>
    <property type="match status" value="1"/>
</dbReference>
<keyword evidence="3" id="KW-0862">Zinc</keyword>
<dbReference type="EMBL" id="GG685402">
    <property type="protein sequence ID" value="EEQ99860.1"/>
    <property type="molecule type" value="Genomic_DNA"/>
</dbReference>
<dbReference type="SUPFAM" id="SSF57850">
    <property type="entry name" value="RING/U-box"/>
    <property type="match status" value="1"/>
</dbReference>
<sequence>HTQPTCAICMEEFIPACLMRTLPCLHHFHVDCIDRWLLEESSECPSCKTDFGSGWSLDQSSRDIRE</sequence>
<organism evidence="7">
    <name type="scientific">Perkinsus marinus (strain ATCC 50983 / TXsc)</name>
    <dbReference type="NCBI Taxonomy" id="423536"/>
    <lineage>
        <taxon>Eukaryota</taxon>
        <taxon>Sar</taxon>
        <taxon>Alveolata</taxon>
        <taxon>Perkinsozoa</taxon>
        <taxon>Perkinsea</taxon>
        <taxon>Perkinsida</taxon>
        <taxon>Perkinsidae</taxon>
        <taxon>Perkinsus</taxon>
    </lineage>
</organism>
<name>C5LTP8_PERM5</name>
<evidence type="ECO:0000259" key="5">
    <source>
        <dbReference type="PROSITE" id="PS50089"/>
    </source>
</evidence>
<reference evidence="6 7" key="1">
    <citation type="submission" date="2008-07" db="EMBL/GenBank/DDBJ databases">
        <authorList>
            <person name="El-Sayed N."/>
            <person name="Caler E."/>
            <person name="Inman J."/>
            <person name="Amedeo P."/>
            <person name="Hass B."/>
            <person name="Wortman J."/>
        </authorList>
    </citation>
    <scope>NUCLEOTIDE SEQUENCE [LARGE SCALE GENOMIC DNA]</scope>
    <source>
        <strain evidence="7">ATCC 50983 / TXsc</strain>
    </source>
</reference>
<dbReference type="InterPro" id="IPR001841">
    <property type="entry name" value="Znf_RING"/>
</dbReference>
<proteinExistence type="predicted"/>
<keyword evidence="1" id="KW-0479">Metal-binding</keyword>
<evidence type="ECO:0000256" key="2">
    <source>
        <dbReference type="ARBA" id="ARBA00022771"/>
    </source>
</evidence>
<evidence type="ECO:0000256" key="4">
    <source>
        <dbReference type="PROSITE-ProRule" id="PRU00175"/>
    </source>
</evidence>
<evidence type="ECO:0000313" key="7">
    <source>
        <dbReference type="Proteomes" id="UP000007800"/>
    </source>
</evidence>
<evidence type="ECO:0000313" key="6">
    <source>
        <dbReference type="EMBL" id="EEQ99860.1"/>
    </source>
</evidence>
<dbReference type="GO" id="GO:0008270">
    <property type="term" value="F:zinc ion binding"/>
    <property type="evidence" value="ECO:0007669"/>
    <property type="project" value="UniProtKB-KW"/>
</dbReference>
<accession>C5LTP8</accession>
<dbReference type="PROSITE" id="PS50089">
    <property type="entry name" value="ZF_RING_2"/>
    <property type="match status" value="1"/>
</dbReference>
<dbReference type="InterPro" id="IPR051834">
    <property type="entry name" value="RING_finger_E3_ligase"/>
</dbReference>
<protein>
    <submittedName>
        <fullName evidence="6">Anaphase-promoting complex subunit, putative</fullName>
    </submittedName>
</protein>
<dbReference type="GO" id="GO:0005634">
    <property type="term" value="C:nucleus"/>
    <property type="evidence" value="ECO:0007669"/>
    <property type="project" value="TreeGrafter"/>
</dbReference>
<feature type="domain" description="RING-type" evidence="5">
    <location>
        <begin position="6"/>
        <end position="48"/>
    </location>
</feature>
<evidence type="ECO:0000256" key="1">
    <source>
        <dbReference type="ARBA" id="ARBA00022723"/>
    </source>
</evidence>
<dbReference type="OrthoDB" id="1302410at2759"/>
<keyword evidence="7" id="KW-1185">Reference proteome</keyword>